<organism evidence="5 6">
    <name type="scientific">Scytalidium lignicola</name>
    <name type="common">Hyphomycete</name>
    <dbReference type="NCBI Taxonomy" id="5539"/>
    <lineage>
        <taxon>Eukaryota</taxon>
        <taxon>Fungi</taxon>
        <taxon>Dikarya</taxon>
        <taxon>Ascomycota</taxon>
        <taxon>Pezizomycotina</taxon>
        <taxon>Leotiomycetes</taxon>
        <taxon>Leotiomycetes incertae sedis</taxon>
        <taxon>Scytalidium</taxon>
    </lineage>
</organism>
<name>A0A3E2GZ18_SCYLI</name>
<feature type="non-terminal residue" evidence="5">
    <location>
        <position position="296"/>
    </location>
</feature>
<feature type="non-terminal residue" evidence="5">
    <location>
        <position position="1"/>
    </location>
</feature>
<dbReference type="Gene3D" id="3.40.50.150">
    <property type="entry name" value="Vaccinia Virus protein VP39"/>
    <property type="match status" value="1"/>
</dbReference>
<evidence type="ECO:0000259" key="4">
    <source>
        <dbReference type="Pfam" id="PF08241"/>
    </source>
</evidence>
<dbReference type="InterPro" id="IPR013216">
    <property type="entry name" value="Methyltransf_11"/>
</dbReference>
<dbReference type="SUPFAM" id="SSF53335">
    <property type="entry name" value="S-adenosyl-L-methionine-dependent methyltransferases"/>
    <property type="match status" value="1"/>
</dbReference>
<protein>
    <recommendedName>
        <fullName evidence="4">Methyltransferase type 11 domain-containing protein</fullName>
    </recommendedName>
</protein>
<evidence type="ECO:0000313" key="5">
    <source>
        <dbReference type="EMBL" id="RFU26376.1"/>
    </source>
</evidence>
<dbReference type="OMA" id="RTWSAYH"/>
<keyword evidence="3" id="KW-0808">Transferase</keyword>
<dbReference type="PANTHER" id="PTHR44942">
    <property type="entry name" value="METHYLTRANSF_11 DOMAIN-CONTAINING PROTEIN"/>
    <property type="match status" value="1"/>
</dbReference>
<evidence type="ECO:0000313" key="6">
    <source>
        <dbReference type="Proteomes" id="UP000258309"/>
    </source>
</evidence>
<dbReference type="GO" id="GO:0008757">
    <property type="term" value="F:S-adenosylmethionine-dependent methyltransferase activity"/>
    <property type="evidence" value="ECO:0007669"/>
    <property type="project" value="InterPro"/>
</dbReference>
<comment type="similarity">
    <text evidence="1">Belongs to the methyltransferase superfamily.</text>
</comment>
<accession>A0A3E2GZ18</accession>
<dbReference type="PANTHER" id="PTHR44942:SF4">
    <property type="entry name" value="METHYLTRANSFERASE TYPE 11 DOMAIN-CONTAINING PROTEIN"/>
    <property type="match status" value="1"/>
</dbReference>
<dbReference type="InterPro" id="IPR051052">
    <property type="entry name" value="Diverse_substrate_MTase"/>
</dbReference>
<evidence type="ECO:0000256" key="1">
    <source>
        <dbReference type="ARBA" id="ARBA00008361"/>
    </source>
</evidence>
<dbReference type="OrthoDB" id="10027013at2759"/>
<dbReference type="InterPro" id="IPR029063">
    <property type="entry name" value="SAM-dependent_MTases_sf"/>
</dbReference>
<dbReference type="EMBL" id="NCSJ02000266">
    <property type="protein sequence ID" value="RFU26376.1"/>
    <property type="molecule type" value="Genomic_DNA"/>
</dbReference>
<dbReference type="CDD" id="cd02440">
    <property type="entry name" value="AdoMet_MTases"/>
    <property type="match status" value="1"/>
</dbReference>
<dbReference type="GO" id="GO:0032259">
    <property type="term" value="P:methylation"/>
    <property type="evidence" value="ECO:0007669"/>
    <property type="project" value="UniProtKB-KW"/>
</dbReference>
<gene>
    <name evidence="5" type="ORF">B7463_g9973</name>
</gene>
<keyword evidence="6" id="KW-1185">Reference proteome</keyword>
<comment type="caution">
    <text evidence="5">The sequence shown here is derived from an EMBL/GenBank/DDBJ whole genome shotgun (WGS) entry which is preliminary data.</text>
</comment>
<proteinExistence type="inferred from homology"/>
<keyword evidence="2" id="KW-0489">Methyltransferase</keyword>
<reference evidence="5 6" key="1">
    <citation type="submission" date="2018-05" db="EMBL/GenBank/DDBJ databases">
        <title>Draft genome sequence of Scytalidium lignicola DSM 105466, a ubiquitous saprotrophic fungus.</title>
        <authorList>
            <person name="Buettner E."/>
            <person name="Gebauer A.M."/>
            <person name="Hofrichter M."/>
            <person name="Liers C."/>
            <person name="Kellner H."/>
        </authorList>
    </citation>
    <scope>NUCLEOTIDE SEQUENCE [LARGE SCALE GENOMIC DNA]</scope>
    <source>
        <strain evidence="5 6">DSM 105466</strain>
    </source>
</reference>
<dbReference type="Pfam" id="PF08241">
    <property type="entry name" value="Methyltransf_11"/>
    <property type="match status" value="1"/>
</dbReference>
<sequence length="296" mass="33438">MATFAKSSFSAAGYAAFRPLYPSSLYRTILSYHQGSRNVAVDLGCGHGVVSRALAPSFVQVIGMDPSSVMVTQAQAMTKEENATFRSGSAEDLDFIPDGELDMIVAGQAAHWFNYTKVWPAISRKLRKGGTVAFFGYKDNLLVDYPRATKVFDHYCYGPTKDTMGPYWEMPGRGILRDRYRSIVPPEDQFQDVQRLEYEPDVRGPNSGTLGERLMFKRVKLGELEGYVRTFSSYHAWQLDNPDRQSRANGGQGDIVDIMFDKMIEVEPEWKQAGENWRDVEVEIEWGSVILLSRKN</sequence>
<dbReference type="AlphaFoldDB" id="A0A3E2GZ18"/>
<dbReference type="STRING" id="5539.A0A3E2GZ18"/>
<feature type="domain" description="Methyltransferase type 11" evidence="4">
    <location>
        <begin position="41"/>
        <end position="134"/>
    </location>
</feature>
<evidence type="ECO:0000256" key="2">
    <source>
        <dbReference type="ARBA" id="ARBA00022603"/>
    </source>
</evidence>
<dbReference type="Proteomes" id="UP000258309">
    <property type="component" value="Unassembled WGS sequence"/>
</dbReference>
<evidence type="ECO:0000256" key="3">
    <source>
        <dbReference type="ARBA" id="ARBA00022679"/>
    </source>
</evidence>